<protein>
    <submittedName>
        <fullName evidence="2">Uncharacterized protein</fullName>
    </submittedName>
</protein>
<comment type="caution">
    <text evidence="2">The sequence shown here is derived from an EMBL/GenBank/DDBJ whole genome shotgun (WGS) entry which is preliminary data.</text>
</comment>
<sequence>MTSAPNDSESDSHCLHMHGVVTVSKSFVESSDSRTRKSALTTFYLECSANLSISFLKRLFHYSTMRRRTSTSANQVARRSLGLGSTPSVTSSKSQSIINETDMSSNESYEEYNEEDGLEQSVNNDRFVHSNTSKKQRGHRDVRHTWVYKNFHEPETIDTQVPSEGPGCLVYHCKHCTSAIKLNSLGNFNLHHHCCGCSGLKAAWEN</sequence>
<dbReference type="EMBL" id="MU167241">
    <property type="protein sequence ID" value="KAG0148042.1"/>
    <property type="molecule type" value="Genomic_DNA"/>
</dbReference>
<proteinExistence type="predicted"/>
<organism evidence="2 3">
    <name type="scientific">Cronartium quercuum f. sp. fusiforme G11</name>
    <dbReference type="NCBI Taxonomy" id="708437"/>
    <lineage>
        <taxon>Eukaryota</taxon>
        <taxon>Fungi</taxon>
        <taxon>Dikarya</taxon>
        <taxon>Basidiomycota</taxon>
        <taxon>Pucciniomycotina</taxon>
        <taxon>Pucciniomycetes</taxon>
        <taxon>Pucciniales</taxon>
        <taxon>Coleosporiaceae</taxon>
        <taxon>Cronartium</taxon>
    </lineage>
</organism>
<feature type="region of interest" description="Disordered" evidence="1">
    <location>
        <begin position="70"/>
        <end position="124"/>
    </location>
</feature>
<dbReference type="Proteomes" id="UP000886653">
    <property type="component" value="Unassembled WGS sequence"/>
</dbReference>
<feature type="compositionally biased region" description="Low complexity" evidence="1">
    <location>
        <begin position="85"/>
        <end position="96"/>
    </location>
</feature>
<reference evidence="2" key="1">
    <citation type="submission" date="2013-11" db="EMBL/GenBank/DDBJ databases">
        <title>Genome sequence of the fusiform rust pathogen reveals effectors for host alternation and coevolution with pine.</title>
        <authorList>
            <consortium name="DOE Joint Genome Institute"/>
            <person name="Smith K."/>
            <person name="Pendleton A."/>
            <person name="Kubisiak T."/>
            <person name="Anderson C."/>
            <person name="Salamov A."/>
            <person name="Aerts A."/>
            <person name="Riley R."/>
            <person name="Clum A."/>
            <person name="Lindquist E."/>
            <person name="Ence D."/>
            <person name="Campbell M."/>
            <person name="Kronenberg Z."/>
            <person name="Feau N."/>
            <person name="Dhillon B."/>
            <person name="Hamelin R."/>
            <person name="Burleigh J."/>
            <person name="Smith J."/>
            <person name="Yandell M."/>
            <person name="Nelson C."/>
            <person name="Grigoriev I."/>
            <person name="Davis J."/>
        </authorList>
    </citation>
    <scope>NUCLEOTIDE SEQUENCE</scope>
    <source>
        <strain evidence="2">G11</strain>
    </source>
</reference>
<evidence type="ECO:0000256" key="1">
    <source>
        <dbReference type="SAM" id="MobiDB-lite"/>
    </source>
</evidence>
<gene>
    <name evidence="2" type="ORF">CROQUDRAFT_90783</name>
</gene>
<keyword evidence="3" id="KW-1185">Reference proteome</keyword>
<dbReference type="AlphaFoldDB" id="A0A9P6TD61"/>
<feature type="compositionally biased region" description="Acidic residues" evidence="1">
    <location>
        <begin position="108"/>
        <end position="118"/>
    </location>
</feature>
<evidence type="ECO:0000313" key="2">
    <source>
        <dbReference type="EMBL" id="KAG0148042.1"/>
    </source>
</evidence>
<evidence type="ECO:0000313" key="3">
    <source>
        <dbReference type="Proteomes" id="UP000886653"/>
    </source>
</evidence>
<accession>A0A9P6TD61</accession>
<name>A0A9P6TD61_9BASI</name>